<dbReference type="PANTHER" id="PTHR39428:SF1">
    <property type="entry name" value="F420H(2)-DEPENDENT QUINONE REDUCTASE RV1261C"/>
    <property type="match status" value="1"/>
</dbReference>
<keyword evidence="2" id="KW-0560">Oxidoreductase</keyword>
<dbReference type="Pfam" id="PF04075">
    <property type="entry name" value="F420H2_quin_red"/>
    <property type="match status" value="1"/>
</dbReference>
<evidence type="ECO:0000313" key="5">
    <source>
        <dbReference type="Proteomes" id="UP000826012"/>
    </source>
</evidence>
<evidence type="ECO:0000256" key="2">
    <source>
        <dbReference type="ARBA" id="ARBA00023002"/>
    </source>
</evidence>
<comment type="similarity">
    <text evidence="1">Belongs to the F420H(2)-dependent quinone reductase family.</text>
</comment>
<comment type="catalytic activity">
    <reaction evidence="3">
        <text>oxidized coenzyme F420-(gamma-L-Glu)(n) + a quinol + H(+) = reduced coenzyme F420-(gamma-L-Glu)(n) + a quinone</text>
        <dbReference type="Rhea" id="RHEA:39663"/>
        <dbReference type="Rhea" id="RHEA-COMP:12939"/>
        <dbReference type="Rhea" id="RHEA-COMP:14378"/>
        <dbReference type="ChEBI" id="CHEBI:15378"/>
        <dbReference type="ChEBI" id="CHEBI:24646"/>
        <dbReference type="ChEBI" id="CHEBI:132124"/>
        <dbReference type="ChEBI" id="CHEBI:133980"/>
        <dbReference type="ChEBI" id="CHEBI:139511"/>
    </reaction>
</comment>
<dbReference type="PANTHER" id="PTHR39428">
    <property type="entry name" value="F420H(2)-DEPENDENT QUINONE REDUCTASE RV1261C"/>
    <property type="match status" value="1"/>
</dbReference>
<keyword evidence="5" id="KW-1185">Reference proteome</keyword>
<organism evidence="4 5">
    <name type="scientific">Mycobacterium senriense</name>
    <dbReference type="NCBI Taxonomy" id="2775496"/>
    <lineage>
        <taxon>Bacteria</taxon>
        <taxon>Bacillati</taxon>
        <taxon>Actinomycetota</taxon>
        <taxon>Actinomycetes</taxon>
        <taxon>Mycobacteriales</taxon>
        <taxon>Mycobacteriaceae</taxon>
        <taxon>Mycobacterium</taxon>
        <taxon>Mycobacterium avium complex (MAC)</taxon>
    </lineage>
</organism>
<dbReference type="Proteomes" id="UP000826012">
    <property type="component" value="Chromosome"/>
</dbReference>
<dbReference type="Gene3D" id="2.30.110.10">
    <property type="entry name" value="Electron Transport, Fmn-binding Protein, Chain A"/>
    <property type="match status" value="1"/>
</dbReference>
<dbReference type="NCBIfam" id="TIGR00026">
    <property type="entry name" value="hi_GC_TIGR00026"/>
    <property type="match status" value="1"/>
</dbReference>
<dbReference type="EMBL" id="AP024828">
    <property type="protein sequence ID" value="BCZ23826.1"/>
    <property type="molecule type" value="Genomic_DNA"/>
</dbReference>
<evidence type="ECO:0000256" key="3">
    <source>
        <dbReference type="ARBA" id="ARBA00049106"/>
    </source>
</evidence>
<evidence type="ECO:0000256" key="1">
    <source>
        <dbReference type="ARBA" id="ARBA00008710"/>
    </source>
</evidence>
<proteinExistence type="inferred from homology"/>
<evidence type="ECO:0000313" key="4">
    <source>
        <dbReference type="EMBL" id="BCZ23826.1"/>
    </source>
</evidence>
<dbReference type="InterPro" id="IPR012349">
    <property type="entry name" value="Split_barrel_FMN-bd"/>
</dbReference>
<evidence type="ECO:0008006" key="6">
    <source>
        <dbReference type="Google" id="ProtNLM"/>
    </source>
</evidence>
<sequence>MAEVRAACHDGVMADDALSSEREFNEQNIEEFRRNGGKVGGQFEGFPLLLLTSTGARSGAQRVNPVAYFDIDDKIYVVGSAAGRDNNPAWVHNIRANPRVSIEIGSEPAKPATARELPRDERDSIYPVVVERAPGFSEYQQRTDRLIPVFELVTD</sequence>
<accession>A0ABM7SU91</accession>
<reference evidence="4 5" key="1">
    <citation type="submission" date="2021-07" db="EMBL/GenBank/DDBJ databases">
        <title>Complete genome sequence of nontuberculous Mycobacterium sp. TY59.</title>
        <authorList>
            <person name="Fukushima K."/>
        </authorList>
    </citation>
    <scope>NUCLEOTIDE SEQUENCE [LARGE SCALE GENOMIC DNA]</scope>
    <source>
        <strain evidence="4 5">TY59</strain>
    </source>
</reference>
<protein>
    <recommendedName>
        <fullName evidence="6">Deazaflavin-dependent nitroreductase</fullName>
    </recommendedName>
</protein>
<gene>
    <name evidence="4" type="ORF">MTY59_36810</name>
</gene>
<name>A0ABM7SU91_9MYCO</name>
<dbReference type="SUPFAM" id="SSF50475">
    <property type="entry name" value="FMN-binding split barrel"/>
    <property type="match status" value="1"/>
</dbReference>
<dbReference type="InterPro" id="IPR004378">
    <property type="entry name" value="F420H2_quin_Rdtase"/>
</dbReference>